<accession>A0AAP5TCL7</accession>
<keyword evidence="1" id="KW-0479">Metal-binding</keyword>
<sequence>MNRCMWGNKNELLKQYHDLEWGVPILDTQSLFECFALEIFQAGLNWVTVLKRREAFRNVFAQFDPQILSLFTDYDISQILTDATIIRNERKIKAVVQNAQVVANLPMNFSDYIWQFVDFEPIRNSQVVLDDSQSRTCLTNRIASQMKADGFIFVGPKMINAFLQAAGLINDHEVSCFRYHNLAVQ</sequence>
<dbReference type="GO" id="GO:0008725">
    <property type="term" value="F:DNA-3-methyladenine glycosylase activity"/>
    <property type="evidence" value="ECO:0007669"/>
    <property type="project" value="InterPro"/>
</dbReference>
<proteinExistence type="predicted"/>
<dbReference type="EMBL" id="WERX01000002">
    <property type="protein sequence ID" value="MDV7693459.1"/>
    <property type="molecule type" value="Genomic_DNA"/>
</dbReference>
<dbReference type="GO" id="GO:0046872">
    <property type="term" value="F:metal ion binding"/>
    <property type="evidence" value="ECO:0007669"/>
    <property type="project" value="UniProtKB-KW"/>
</dbReference>
<reference evidence="2" key="2">
    <citation type="submission" date="2019-10" db="EMBL/GenBank/DDBJ databases">
        <title>Malate fermentation in French cider.</title>
        <authorList>
            <person name="Cousin F.J."/>
            <person name="Medina Fernandez S."/>
            <person name="Misery B."/>
            <person name="Laplace J.-M."/>
            <person name="Cretenet M."/>
        </authorList>
    </citation>
    <scope>NUCLEOTIDE SEQUENCE</scope>
    <source>
        <strain evidence="2">UCMA15901</strain>
    </source>
</reference>
<dbReference type="PANTHER" id="PTHR30037">
    <property type="entry name" value="DNA-3-METHYLADENINE GLYCOSYLASE 1"/>
    <property type="match status" value="1"/>
</dbReference>
<gene>
    <name evidence="3" type="ORF">A7K95_01395</name>
    <name evidence="2" type="ORF">GA842_00925</name>
</gene>
<evidence type="ECO:0000313" key="4">
    <source>
        <dbReference type="Proteomes" id="UP000077280"/>
    </source>
</evidence>
<keyword evidence="1" id="KW-0862">Zinc</keyword>
<dbReference type="Pfam" id="PF03352">
    <property type="entry name" value="Adenine_glyco"/>
    <property type="match status" value="1"/>
</dbReference>
<dbReference type="InterPro" id="IPR052891">
    <property type="entry name" value="DNA-3mA_glycosylase"/>
</dbReference>
<dbReference type="AlphaFoldDB" id="A0AAP5TCL7"/>
<dbReference type="InterPro" id="IPR011257">
    <property type="entry name" value="DNA_glycosylase"/>
</dbReference>
<feature type="binding site" evidence="1">
    <location>
        <position position="4"/>
    </location>
    <ligand>
        <name>Zn(2+)</name>
        <dbReference type="ChEBI" id="CHEBI:29105"/>
    </ligand>
</feature>
<evidence type="ECO:0000256" key="1">
    <source>
        <dbReference type="PIRSR" id="PIRSR605019-1"/>
    </source>
</evidence>
<evidence type="ECO:0000313" key="5">
    <source>
        <dbReference type="Proteomes" id="UP001275867"/>
    </source>
</evidence>
<evidence type="ECO:0000313" key="2">
    <source>
        <dbReference type="EMBL" id="MDV7693459.1"/>
    </source>
</evidence>
<comment type="caution">
    <text evidence="2">The sequence shown here is derived from an EMBL/GenBank/DDBJ whole genome shotgun (WGS) entry which is preliminary data.</text>
</comment>
<evidence type="ECO:0000313" key="3">
    <source>
        <dbReference type="EMBL" id="OAD63211.1"/>
    </source>
</evidence>
<dbReference type="Proteomes" id="UP000077280">
    <property type="component" value="Unassembled WGS sequence"/>
</dbReference>
<organism evidence="2 5">
    <name type="scientific">Pediococcus parvulus</name>
    <dbReference type="NCBI Taxonomy" id="54062"/>
    <lineage>
        <taxon>Bacteria</taxon>
        <taxon>Bacillati</taxon>
        <taxon>Bacillota</taxon>
        <taxon>Bacilli</taxon>
        <taxon>Lactobacillales</taxon>
        <taxon>Lactobacillaceae</taxon>
        <taxon>Pediococcus</taxon>
    </lineage>
</organism>
<dbReference type="InterPro" id="IPR005019">
    <property type="entry name" value="Adenine_glyco"/>
</dbReference>
<dbReference type="SUPFAM" id="SSF48150">
    <property type="entry name" value="DNA-glycosylase"/>
    <property type="match status" value="1"/>
</dbReference>
<dbReference type="EMBL" id="LXND01000083">
    <property type="protein sequence ID" value="OAD63211.1"/>
    <property type="molecule type" value="Genomic_DNA"/>
</dbReference>
<dbReference type="RefSeq" id="WP_068808083.1">
    <property type="nucleotide sequence ID" value="NZ_LXND01000083.1"/>
</dbReference>
<dbReference type="Proteomes" id="UP001275867">
    <property type="component" value="Unassembled WGS sequence"/>
</dbReference>
<feature type="binding site" evidence="1">
    <location>
        <position position="17"/>
    </location>
    <ligand>
        <name>Zn(2+)</name>
        <dbReference type="ChEBI" id="CHEBI:29105"/>
    </ligand>
</feature>
<keyword evidence="4" id="KW-1185">Reference proteome</keyword>
<reference evidence="3 4" key="1">
    <citation type="submission" date="2016-05" db="EMBL/GenBank/DDBJ databases">
        <title>Draft genome sequence of Pediococcus parvulus 2.6, a probiotic beta-glucan producer strain.</title>
        <authorList>
            <person name="Mohedano M.L."/>
            <person name="Perez-Ramos A."/>
            <person name="Duenas M.T."/>
            <person name="Lamontanara A."/>
            <person name="Orru L."/>
            <person name="Spano G."/>
            <person name="Capozzi V."/>
            <person name="Lopez P."/>
        </authorList>
    </citation>
    <scope>NUCLEOTIDE SEQUENCE [LARGE SCALE GENOMIC DNA]</scope>
    <source>
        <strain evidence="3 4">2.6</strain>
    </source>
</reference>
<name>A0AAP5TCL7_9LACO</name>
<protein>
    <submittedName>
        <fullName evidence="2">DNA-3-methyladenine glycosylase I</fullName>
    </submittedName>
</protein>
<feature type="binding site" evidence="1">
    <location>
        <position position="176"/>
    </location>
    <ligand>
        <name>Zn(2+)</name>
        <dbReference type="ChEBI" id="CHEBI:29105"/>
    </ligand>
</feature>
<dbReference type="PANTHER" id="PTHR30037:SF4">
    <property type="entry name" value="DNA-3-METHYLADENINE GLYCOSYLASE I"/>
    <property type="match status" value="1"/>
</dbReference>
<dbReference type="GO" id="GO:0006284">
    <property type="term" value="P:base-excision repair"/>
    <property type="evidence" value="ECO:0007669"/>
    <property type="project" value="InterPro"/>
</dbReference>
<feature type="binding site" evidence="1">
    <location>
        <position position="172"/>
    </location>
    <ligand>
        <name>Zn(2+)</name>
        <dbReference type="ChEBI" id="CHEBI:29105"/>
    </ligand>
</feature>
<dbReference type="Gene3D" id="1.10.340.30">
    <property type="entry name" value="Hypothetical protein, domain 2"/>
    <property type="match status" value="1"/>
</dbReference>